<reference evidence="3" key="1">
    <citation type="submission" date="2016-10" db="EMBL/GenBank/DDBJ databases">
        <authorList>
            <person name="Varghese N."/>
            <person name="Submissions S."/>
        </authorList>
    </citation>
    <scope>NUCLEOTIDE SEQUENCE [LARGE SCALE GENOMIC DNA]</scope>
    <source>
        <strain evidence="3">DSM 27839</strain>
    </source>
</reference>
<keyword evidence="1" id="KW-0812">Transmembrane</keyword>
<feature type="transmembrane region" description="Helical" evidence="1">
    <location>
        <begin position="59"/>
        <end position="77"/>
    </location>
</feature>
<gene>
    <name evidence="2" type="ORF">SAMN05444358_10538</name>
</gene>
<dbReference type="AlphaFoldDB" id="A0A1H3B328"/>
<feature type="transmembrane region" description="Helical" evidence="1">
    <location>
        <begin position="29"/>
        <end position="47"/>
    </location>
</feature>
<dbReference type="Proteomes" id="UP000183400">
    <property type="component" value="Unassembled WGS sequence"/>
</dbReference>
<feature type="transmembrane region" description="Helical" evidence="1">
    <location>
        <begin position="97"/>
        <end position="115"/>
    </location>
</feature>
<protein>
    <submittedName>
        <fullName evidence="2">Uncharacterized protein</fullName>
    </submittedName>
</protein>
<sequence>MLSIITVAFALVAAPVAFCRWLNNSNSWLLGFALLPALFTAYSRILVHAPIPAPLLPWMATLPVILISALVLVVAVFHVSSNWRKIRNSVALKFSHILPVTLGLLAGYFAFAAYAQSVRLHIDNDISVYFLEAARIAQSLRDGLSLQEYFNLTGTKHPHDISYSLYLTWGFLTSATPGFGDDQVPRLLIGVNHLAAVAGILYFVTSQSKLTPLWFFLALSLIVSHSGWEYQLRALSRDSYVVAPLFVAFGLLLQSQPINCSYMCKQSISNTMVTLFAVLGSLQGHTLGAIYMCAAWSAIGLILLYRHKWAVFRIAELWVASCLVFYFAIQNYLKYSRTESGNLGFAYPYYVDPVLKGRFETNRSFMNEPSLFELSYVTLIQRGVGYWVYAIAIAASLLIWFRFWNKRNLISIGDGQAWLCTAFIICVIMSAIYLFPVQMDGITLSAAVVANLRYGFPIALLVVCLVFFSLKLITFSLKTLKTPLYLQRIVLLITALFVGSLNLATNIRLQSQINERESARAKLQHSLCLHLKARGARKIAIDRNGALYRCPVDSFYLFSEQGSKILTSGSADEFNALLEAERVDVILLELSTKTWWEDAQLFGHLQNEWFKSGFGNLKIFVRPSMVKRMGLPAFDENTKFDEGVERLNKVINPSWAQE</sequence>
<evidence type="ECO:0000313" key="3">
    <source>
        <dbReference type="Proteomes" id="UP000183400"/>
    </source>
</evidence>
<dbReference type="EMBL" id="FNNP01000005">
    <property type="protein sequence ID" value="SDX36420.1"/>
    <property type="molecule type" value="Genomic_DNA"/>
</dbReference>
<accession>A0A1H3B328</accession>
<evidence type="ECO:0000256" key="1">
    <source>
        <dbReference type="SAM" id="Phobius"/>
    </source>
</evidence>
<proteinExistence type="predicted"/>
<feature type="transmembrane region" description="Helical" evidence="1">
    <location>
        <begin position="240"/>
        <end position="258"/>
    </location>
</feature>
<keyword evidence="1" id="KW-0472">Membrane</keyword>
<feature type="transmembrane region" description="Helical" evidence="1">
    <location>
        <begin position="311"/>
        <end position="329"/>
    </location>
</feature>
<evidence type="ECO:0000313" key="2">
    <source>
        <dbReference type="EMBL" id="SDX36420.1"/>
    </source>
</evidence>
<feature type="transmembrane region" description="Helical" evidence="1">
    <location>
        <begin position="416"/>
        <end position="434"/>
    </location>
</feature>
<keyword evidence="3" id="KW-1185">Reference proteome</keyword>
<organism evidence="2 3">
    <name type="scientific">Ruegeria halocynthiae</name>
    <dbReference type="NCBI Taxonomy" id="985054"/>
    <lineage>
        <taxon>Bacteria</taxon>
        <taxon>Pseudomonadati</taxon>
        <taxon>Pseudomonadota</taxon>
        <taxon>Alphaproteobacteria</taxon>
        <taxon>Rhodobacterales</taxon>
        <taxon>Roseobacteraceae</taxon>
        <taxon>Ruegeria</taxon>
    </lineage>
</organism>
<dbReference type="STRING" id="985054.SAMN05444358_10538"/>
<feature type="transmembrane region" description="Helical" evidence="1">
    <location>
        <begin position="384"/>
        <end position="404"/>
    </location>
</feature>
<name>A0A1H3B328_9RHOB</name>
<feature type="transmembrane region" description="Helical" evidence="1">
    <location>
        <begin position="485"/>
        <end position="504"/>
    </location>
</feature>
<feature type="transmembrane region" description="Helical" evidence="1">
    <location>
        <begin position="454"/>
        <end position="473"/>
    </location>
</feature>
<feature type="transmembrane region" description="Helical" evidence="1">
    <location>
        <begin position="211"/>
        <end position="228"/>
    </location>
</feature>
<feature type="transmembrane region" description="Helical" evidence="1">
    <location>
        <begin position="278"/>
        <end position="304"/>
    </location>
</feature>
<feature type="transmembrane region" description="Helical" evidence="1">
    <location>
        <begin position="187"/>
        <end position="205"/>
    </location>
</feature>
<keyword evidence="1" id="KW-1133">Transmembrane helix</keyword>